<comment type="caution">
    <text evidence="1">The sequence shown here is derived from an EMBL/GenBank/DDBJ whole genome shotgun (WGS) entry which is preliminary data.</text>
</comment>
<evidence type="ECO:0000313" key="1">
    <source>
        <dbReference type="EMBL" id="PGH29003.1"/>
    </source>
</evidence>
<protein>
    <submittedName>
        <fullName evidence="1">Uncharacterized protein</fullName>
    </submittedName>
</protein>
<accession>A0A2B7Z707</accession>
<name>A0A2B7Z707_9EURO</name>
<keyword evidence="2" id="KW-1185">Reference proteome</keyword>
<reference evidence="1 2" key="1">
    <citation type="submission" date="2017-10" db="EMBL/GenBank/DDBJ databases">
        <title>Comparative genomics in systemic dimorphic fungi from Ajellomycetaceae.</title>
        <authorList>
            <person name="Munoz J.F."/>
            <person name="Mcewen J.G."/>
            <person name="Clay O.K."/>
            <person name="Cuomo C.A."/>
        </authorList>
    </citation>
    <scope>NUCLEOTIDE SEQUENCE [LARGE SCALE GENOMIC DNA]</scope>
    <source>
        <strain evidence="1 2">UAMH4076</strain>
    </source>
</reference>
<organism evidence="1 2">
    <name type="scientific">[Emmonsia] crescens</name>
    <dbReference type="NCBI Taxonomy" id="73230"/>
    <lineage>
        <taxon>Eukaryota</taxon>
        <taxon>Fungi</taxon>
        <taxon>Dikarya</taxon>
        <taxon>Ascomycota</taxon>
        <taxon>Pezizomycotina</taxon>
        <taxon>Eurotiomycetes</taxon>
        <taxon>Eurotiomycetidae</taxon>
        <taxon>Onygenales</taxon>
        <taxon>Ajellomycetaceae</taxon>
        <taxon>Emergomyces</taxon>
    </lineage>
</organism>
<dbReference type="Proteomes" id="UP000226031">
    <property type="component" value="Unassembled WGS sequence"/>
</dbReference>
<dbReference type="AlphaFoldDB" id="A0A2B7Z707"/>
<proteinExistence type="predicted"/>
<dbReference type="EMBL" id="PDND01000286">
    <property type="protein sequence ID" value="PGH29003.1"/>
    <property type="molecule type" value="Genomic_DNA"/>
</dbReference>
<evidence type="ECO:0000313" key="2">
    <source>
        <dbReference type="Proteomes" id="UP000226031"/>
    </source>
</evidence>
<gene>
    <name evidence="1" type="ORF">GX50_08253</name>
</gene>
<sequence>MTPTLGRPGIDKTKARMIIPQNRALKTNNLYRYPGYIYSTVPEFSYFAGSQPFFMLFLQTSDFTLGECARRSVDKGLPLMLKISPALPPECLPQAQY</sequence>